<evidence type="ECO:0000313" key="1">
    <source>
        <dbReference type="EMBL" id="RLP70884.1"/>
    </source>
</evidence>
<organism evidence="1 2">
    <name type="scientific">Mycetocola reblochoni</name>
    <dbReference type="NCBI Taxonomy" id="331618"/>
    <lineage>
        <taxon>Bacteria</taxon>
        <taxon>Bacillati</taxon>
        <taxon>Actinomycetota</taxon>
        <taxon>Actinomycetes</taxon>
        <taxon>Micrococcales</taxon>
        <taxon>Microbacteriaceae</taxon>
        <taxon>Mycetocola</taxon>
    </lineage>
</organism>
<reference evidence="1 2" key="1">
    <citation type="submission" date="2018-10" db="EMBL/GenBank/DDBJ databases">
        <authorList>
            <person name="Li J."/>
        </authorList>
    </citation>
    <scope>NUCLEOTIDE SEQUENCE [LARGE SCALE GENOMIC DNA]</scope>
    <source>
        <strain evidence="1 2">JCM 30549</strain>
    </source>
</reference>
<sequence>MTEHIDHAREAVAWTEETMAERGAMNDDRAMLTTQLAQVHATLALAEQQRIANLIALYQADSDILDDPRFDAAKADIRKALGLS</sequence>
<name>A0A3L6ZSN5_9MICO</name>
<protein>
    <submittedName>
        <fullName evidence="1">Uncharacterized protein</fullName>
    </submittedName>
</protein>
<dbReference type="Proteomes" id="UP000275395">
    <property type="component" value="Unassembled WGS sequence"/>
</dbReference>
<dbReference type="EMBL" id="RCUW01000001">
    <property type="protein sequence ID" value="RLP70884.1"/>
    <property type="molecule type" value="Genomic_DNA"/>
</dbReference>
<dbReference type="RefSeq" id="WP_121657425.1">
    <property type="nucleotide sequence ID" value="NZ_RCUW01000001.1"/>
</dbReference>
<comment type="caution">
    <text evidence="1">The sequence shown here is derived from an EMBL/GenBank/DDBJ whole genome shotgun (WGS) entry which is preliminary data.</text>
</comment>
<evidence type="ECO:0000313" key="2">
    <source>
        <dbReference type="Proteomes" id="UP000275395"/>
    </source>
</evidence>
<dbReference type="AlphaFoldDB" id="A0A3L6ZSN5"/>
<gene>
    <name evidence="1" type="ORF">D9V30_00155</name>
</gene>
<proteinExistence type="predicted"/>
<accession>A0A3L6ZSN5</accession>